<proteinExistence type="predicted"/>
<dbReference type="Proteomes" id="UP000270342">
    <property type="component" value="Unassembled WGS sequence"/>
</dbReference>
<gene>
    <name evidence="1" type="ORF">D7S86_01400</name>
</gene>
<evidence type="ECO:0000313" key="1">
    <source>
        <dbReference type="EMBL" id="RKP58627.1"/>
    </source>
</evidence>
<sequence length="251" mass="27189">MKEIKALSKQIQAKSIERDRIQSGANSQAANIANANAEHDAAAEQLRKRKAQEHACAVLEARDPDVSAYETEQAIVDEAGANLRTAKAVADEAAAILQEHISNLDAEIADLTAQRTAAILAILVERRTVAINEYVAAAEALGGILARAVSADRAIRQVEPISRPASLPGEALIERVRHERLPIPWGHSGRERPTGGAPRYVTPETREVFQMLGKYEPQLPGPRWMSERGNSDLAYAEIVADLQAVGVTLNQ</sequence>
<name>A0A494YEY3_9BURK</name>
<dbReference type="RefSeq" id="WP_121082473.1">
    <property type="nucleotide sequence ID" value="NZ_RBZU01000001.1"/>
</dbReference>
<dbReference type="OrthoDB" id="9942401at2"/>
<comment type="caution">
    <text evidence="1">The sequence shown here is derived from an EMBL/GenBank/DDBJ whole genome shotgun (WGS) entry which is preliminary data.</text>
</comment>
<evidence type="ECO:0000313" key="2">
    <source>
        <dbReference type="Proteomes" id="UP000270342"/>
    </source>
</evidence>
<organism evidence="1 2">
    <name type="scientific">Pararobbsia silviterrae</name>
    <dbReference type="NCBI Taxonomy" id="1792498"/>
    <lineage>
        <taxon>Bacteria</taxon>
        <taxon>Pseudomonadati</taxon>
        <taxon>Pseudomonadota</taxon>
        <taxon>Betaproteobacteria</taxon>
        <taxon>Burkholderiales</taxon>
        <taxon>Burkholderiaceae</taxon>
        <taxon>Pararobbsia</taxon>
    </lineage>
</organism>
<reference evidence="1 2" key="1">
    <citation type="submission" date="2018-10" db="EMBL/GenBank/DDBJ databases">
        <title>Robbsia sp. DHC34, isolated from soil.</title>
        <authorList>
            <person name="Gao Z.-H."/>
            <person name="Qiu L.-H."/>
        </authorList>
    </citation>
    <scope>NUCLEOTIDE SEQUENCE [LARGE SCALE GENOMIC DNA]</scope>
    <source>
        <strain evidence="1 2">DHC34</strain>
    </source>
</reference>
<dbReference type="AlphaFoldDB" id="A0A494YEY3"/>
<protein>
    <submittedName>
        <fullName evidence="1">Uncharacterized protein</fullName>
    </submittedName>
</protein>
<accession>A0A494YEY3</accession>
<keyword evidence="2" id="KW-1185">Reference proteome</keyword>
<dbReference type="EMBL" id="RBZU01000001">
    <property type="protein sequence ID" value="RKP58627.1"/>
    <property type="molecule type" value="Genomic_DNA"/>
</dbReference>